<feature type="compositionally biased region" description="Polar residues" evidence="1">
    <location>
        <begin position="14"/>
        <end position="32"/>
    </location>
</feature>
<evidence type="ECO:0000256" key="1">
    <source>
        <dbReference type="SAM" id="MobiDB-lite"/>
    </source>
</evidence>
<reference evidence="2" key="1">
    <citation type="submission" date="2014-09" db="EMBL/GenBank/DDBJ databases">
        <authorList>
            <person name="Magalhaes I.L.F."/>
            <person name="Oliveira U."/>
            <person name="Santos F.R."/>
            <person name="Vidigal T.H.D.A."/>
            <person name="Brescovit A.D."/>
            <person name="Santos A.J."/>
        </authorList>
    </citation>
    <scope>NUCLEOTIDE SEQUENCE</scope>
    <source>
        <tissue evidence="2">Shoot tissue taken approximately 20 cm above the soil surface</tissue>
    </source>
</reference>
<accession>A0A0A8Y1E1</accession>
<reference evidence="2" key="2">
    <citation type="journal article" date="2015" name="Data Brief">
        <title>Shoot transcriptome of the giant reed, Arundo donax.</title>
        <authorList>
            <person name="Barrero R.A."/>
            <person name="Guerrero F.D."/>
            <person name="Moolhuijzen P."/>
            <person name="Goolsby J.A."/>
            <person name="Tidwell J."/>
            <person name="Bellgard S.E."/>
            <person name="Bellgard M.I."/>
        </authorList>
    </citation>
    <scope>NUCLEOTIDE SEQUENCE</scope>
    <source>
        <tissue evidence="2">Shoot tissue taken approximately 20 cm above the soil surface</tissue>
    </source>
</reference>
<dbReference type="AlphaFoldDB" id="A0A0A8Y1E1"/>
<proteinExistence type="predicted"/>
<dbReference type="EMBL" id="GBRH01279027">
    <property type="protein sequence ID" value="JAD18868.1"/>
    <property type="molecule type" value="Transcribed_RNA"/>
</dbReference>
<feature type="compositionally biased region" description="Low complexity" evidence="1">
    <location>
        <begin position="1"/>
        <end position="13"/>
    </location>
</feature>
<feature type="region of interest" description="Disordered" evidence="1">
    <location>
        <begin position="1"/>
        <end position="32"/>
    </location>
</feature>
<protein>
    <submittedName>
        <fullName evidence="2">Uncharacterized protein</fullName>
    </submittedName>
</protein>
<evidence type="ECO:0000313" key="2">
    <source>
        <dbReference type="EMBL" id="JAD18868.1"/>
    </source>
</evidence>
<organism evidence="2">
    <name type="scientific">Arundo donax</name>
    <name type="common">Giant reed</name>
    <name type="synonym">Donax arundinaceus</name>
    <dbReference type="NCBI Taxonomy" id="35708"/>
    <lineage>
        <taxon>Eukaryota</taxon>
        <taxon>Viridiplantae</taxon>
        <taxon>Streptophyta</taxon>
        <taxon>Embryophyta</taxon>
        <taxon>Tracheophyta</taxon>
        <taxon>Spermatophyta</taxon>
        <taxon>Magnoliopsida</taxon>
        <taxon>Liliopsida</taxon>
        <taxon>Poales</taxon>
        <taxon>Poaceae</taxon>
        <taxon>PACMAD clade</taxon>
        <taxon>Arundinoideae</taxon>
        <taxon>Arundineae</taxon>
        <taxon>Arundo</taxon>
    </lineage>
</organism>
<sequence length="32" mass="3325">MPSCSASSQSSGSTNVQTQRKGVQKASNVKQL</sequence>
<name>A0A0A8Y1E1_ARUDO</name>